<keyword evidence="3" id="KW-0067">ATP-binding</keyword>
<name>A0A6F8V615_9PROT</name>
<dbReference type="InterPro" id="IPR002078">
    <property type="entry name" value="Sigma_54_int"/>
</dbReference>
<gene>
    <name evidence="10" type="primary">ntrX</name>
    <name evidence="10" type="ORF">SKTS_00140</name>
</gene>
<dbReference type="Pfam" id="PF00072">
    <property type="entry name" value="Response_reg"/>
    <property type="match status" value="1"/>
</dbReference>
<accession>A0A6F8V615</accession>
<evidence type="ECO:0000259" key="8">
    <source>
        <dbReference type="PROSITE" id="PS50045"/>
    </source>
</evidence>
<dbReference type="AlphaFoldDB" id="A0A6F8V615"/>
<evidence type="ECO:0000256" key="3">
    <source>
        <dbReference type="ARBA" id="ARBA00022840"/>
    </source>
</evidence>
<feature type="domain" description="Sigma-54 factor interaction" evidence="8">
    <location>
        <begin position="135"/>
        <end position="331"/>
    </location>
</feature>
<dbReference type="Gene3D" id="3.40.50.2300">
    <property type="match status" value="1"/>
</dbReference>
<proteinExistence type="predicted"/>
<evidence type="ECO:0000256" key="1">
    <source>
        <dbReference type="ARBA" id="ARBA00022553"/>
    </source>
</evidence>
<dbReference type="GO" id="GO:0006355">
    <property type="term" value="P:regulation of DNA-templated transcription"/>
    <property type="evidence" value="ECO:0007669"/>
    <property type="project" value="InterPro"/>
</dbReference>
<protein>
    <submittedName>
        <fullName evidence="10">Fis family transcriptional regulator</fullName>
    </submittedName>
</protein>
<dbReference type="SMART" id="SM00448">
    <property type="entry name" value="REC"/>
    <property type="match status" value="1"/>
</dbReference>
<dbReference type="GO" id="GO:0005524">
    <property type="term" value="F:ATP binding"/>
    <property type="evidence" value="ECO:0007669"/>
    <property type="project" value="UniProtKB-KW"/>
</dbReference>
<keyword evidence="1 7" id="KW-0597">Phosphoprotein</keyword>
<keyword evidence="6" id="KW-0804">Transcription</keyword>
<dbReference type="Pfam" id="PF14532">
    <property type="entry name" value="Sigma54_activ_2"/>
    <property type="match status" value="1"/>
</dbReference>
<dbReference type="InterPro" id="IPR027417">
    <property type="entry name" value="P-loop_NTPase"/>
</dbReference>
<dbReference type="InterPro" id="IPR058031">
    <property type="entry name" value="AAA_lid_NorR"/>
</dbReference>
<evidence type="ECO:0000259" key="9">
    <source>
        <dbReference type="PROSITE" id="PS50110"/>
    </source>
</evidence>
<dbReference type="FunFam" id="3.40.50.2300:FF:000018">
    <property type="entry name" value="DNA-binding transcriptional regulator NtrC"/>
    <property type="match status" value="1"/>
</dbReference>
<keyword evidence="4" id="KW-0902">Two-component regulatory system</keyword>
<dbReference type="Gene3D" id="1.10.10.60">
    <property type="entry name" value="Homeodomain-like"/>
    <property type="match status" value="1"/>
</dbReference>
<dbReference type="PANTHER" id="PTHR32071">
    <property type="entry name" value="TRANSCRIPTIONAL REGULATORY PROTEIN"/>
    <property type="match status" value="1"/>
</dbReference>
<feature type="modified residue" description="4-aspartylphosphate" evidence="7">
    <location>
        <position position="54"/>
    </location>
</feature>
<dbReference type="PANTHER" id="PTHR32071:SF17">
    <property type="entry name" value="TRANSCRIPTIONAL REGULATOR (NTRC FAMILY)"/>
    <property type="match status" value="1"/>
</dbReference>
<dbReference type="EMBL" id="AP022853">
    <property type="protein sequence ID" value="BCB25128.1"/>
    <property type="molecule type" value="Genomic_DNA"/>
</dbReference>
<dbReference type="RefSeq" id="WP_173058550.1">
    <property type="nucleotide sequence ID" value="NZ_AP022853.1"/>
</dbReference>
<dbReference type="SUPFAM" id="SSF52172">
    <property type="entry name" value="CheY-like"/>
    <property type="match status" value="1"/>
</dbReference>
<keyword evidence="5" id="KW-0805">Transcription regulation</keyword>
<evidence type="ECO:0000313" key="11">
    <source>
        <dbReference type="Proteomes" id="UP000502260"/>
    </source>
</evidence>
<evidence type="ECO:0000313" key="10">
    <source>
        <dbReference type="EMBL" id="BCB25128.1"/>
    </source>
</evidence>
<feature type="domain" description="Response regulatory" evidence="9">
    <location>
        <begin position="5"/>
        <end position="120"/>
    </location>
</feature>
<dbReference type="SUPFAM" id="SSF52540">
    <property type="entry name" value="P-loop containing nucleoside triphosphate hydrolases"/>
    <property type="match status" value="1"/>
</dbReference>
<evidence type="ECO:0000256" key="5">
    <source>
        <dbReference type="ARBA" id="ARBA00023015"/>
    </source>
</evidence>
<dbReference type="CDD" id="cd17550">
    <property type="entry name" value="REC_NtrX-like"/>
    <property type="match status" value="1"/>
</dbReference>
<dbReference type="GO" id="GO:0000160">
    <property type="term" value="P:phosphorelay signal transduction system"/>
    <property type="evidence" value="ECO:0007669"/>
    <property type="project" value="UniProtKB-KW"/>
</dbReference>
<dbReference type="InterPro" id="IPR009057">
    <property type="entry name" value="Homeodomain-like_sf"/>
</dbReference>
<evidence type="ECO:0000256" key="6">
    <source>
        <dbReference type="ARBA" id="ARBA00023163"/>
    </source>
</evidence>
<evidence type="ECO:0000256" key="2">
    <source>
        <dbReference type="ARBA" id="ARBA00022741"/>
    </source>
</evidence>
<organism evidence="10 11">
    <name type="scientific">Sulfurimicrobium lacus</name>
    <dbReference type="NCBI Taxonomy" id="2715678"/>
    <lineage>
        <taxon>Bacteria</taxon>
        <taxon>Pseudomonadati</taxon>
        <taxon>Pseudomonadota</taxon>
        <taxon>Betaproteobacteria</taxon>
        <taxon>Nitrosomonadales</taxon>
        <taxon>Sulfuricellaceae</taxon>
        <taxon>Sulfurimicrobium</taxon>
    </lineage>
</organism>
<dbReference type="Proteomes" id="UP000502260">
    <property type="component" value="Chromosome"/>
</dbReference>
<dbReference type="SUPFAM" id="SSF46689">
    <property type="entry name" value="Homeodomain-like"/>
    <property type="match status" value="1"/>
</dbReference>
<dbReference type="Gene3D" id="3.40.50.300">
    <property type="entry name" value="P-loop containing nucleotide triphosphate hydrolases"/>
    <property type="match status" value="1"/>
</dbReference>
<dbReference type="InterPro" id="IPR011006">
    <property type="entry name" value="CheY-like_superfamily"/>
</dbReference>
<dbReference type="InterPro" id="IPR002197">
    <property type="entry name" value="HTH_Fis"/>
</dbReference>
<dbReference type="Pfam" id="PF25601">
    <property type="entry name" value="AAA_lid_14"/>
    <property type="match status" value="1"/>
</dbReference>
<dbReference type="InterPro" id="IPR001789">
    <property type="entry name" value="Sig_transdc_resp-reg_receiver"/>
</dbReference>
<evidence type="ECO:0000256" key="4">
    <source>
        <dbReference type="ARBA" id="ARBA00023012"/>
    </source>
</evidence>
<dbReference type="PROSITE" id="PS50045">
    <property type="entry name" value="SIGMA54_INTERACT_4"/>
    <property type="match status" value="1"/>
</dbReference>
<dbReference type="Gene3D" id="1.10.8.60">
    <property type="match status" value="1"/>
</dbReference>
<dbReference type="PROSITE" id="PS50110">
    <property type="entry name" value="RESPONSE_REGULATORY"/>
    <property type="match status" value="1"/>
</dbReference>
<sequence length="422" mass="46488">MNTNQILVVDDEAGIRELLREILEDEGYQVRLAENATAARAVRAEGRPDMVLLDIWMPDSDGITLLKEWASSGLLTMPVVMMSGHGTIDTAVEATRIGAFDFLEKPVALQKLLATVKRALKRGEADFRGGLGLSSLGNSAMINELQKRLEQVANLATPLLLLGEKGAGAELCARFLHQANTPLVVPETSVWLAEDPLEVLEQARDGVLFVTEIATLNKLEQKGLLFVLGRLEKSNVRLVCAASEPLPLLVEEGRFDAGLFQALCGLTLSVPALREHREDVPELANRILAQYVEAKEAPPRHFSVAALNALRNENWPGNLPQLNNVVKTLALTSLNEEITPQDVNRVLAQFATPAVAETLPGLPLDLPLREVRDMFERAYFEHHIAKAGGNMSRVAENVGLERTHLYRKLKQLGVRFSRKTEE</sequence>
<evidence type="ECO:0000256" key="7">
    <source>
        <dbReference type="PROSITE-ProRule" id="PRU00169"/>
    </source>
</evidence>
<reference evidence="11" key="1">
    <citation type="submission" date="2020-03" db="EMBL/GenBank/DDBJ databases">
        <title>Complete genome sequence of sulfur-oxidizing bacterium skT11.</title>
        <authorList>
            <person name="Kanda M."/>
            <person name="Kojima H."/>
            <person name="Fukui M."/>
        </authorList>
    </citation>
    <scope>NUCLEOTIDE SEQUENCE [LARGE SCALE GENOMIC DNA]</scope>
    <source>
        <strain evidence="11">skT11</strain>
    </source>
</reference>
<dbReference type="Pfam" id="PF02954">
    <property type="entry name" value="HTH_8"/>
    <property type="match status" value="1"/>
</dbReference>
<keyword evidence="11" id="KW-1185">Reference proteome</keyword>
<keyword evidence="2" id="KW-0547">Nucleotide-binding</keyword>
<dbReference type="KEGG" id="slac:SKTS_00140"/>
<dbReference type="GO" id="GO:0043565">
    <property type="term" value="F:sequence-specific DNA binding"/>
    <property type="evidence" value="ECO:0007669"/>
    <property type="project" value="InterPro"/>
</dbReference>